<dbReference type="Pfam" id="PF04964">
    <property type="entry name" value="Flp_Fap"/>
    <property type="match status" value="1"/>
</dbReference>
<dbReference type="AlphaFoldDB" id="A0A2T5G428"/>
<organism evidence="2 3">
    <name type="scientific">Hydrogenibacillus schlegelii</name>
    <name type="common">Bacillus schlegelii</name>
    <dbReference type="NCBI Taxonomy" id="1484"/>
    <lineage>
        <taxon>Bacteria</taxon>
        <taxon>Bacillati</taxon>
        <taxon>Bacillota</taxon>
        <taxon>Bacilli</taxon>
        <taxon>Bacillales</taxon>
        <taxon>Bacillales Family X. Incertae Sedis</taxon>
        <taxon>Hydrogenibacillus</taxon>
    </lineage>
</organism>
<keyword evidence="1" id="KW-0472">Membrane</keyword>
<comment type="caution">
    <text evidence="2">The sequence shown here is derived from an EMBL/GenBank/DDBJ whole genome shotgun (WGS) entry which is preliminary data.</text>
</comment>
<keyword evidence="1" id="KW-0812">Transmembrane</keyword>
<accession>A0A2T5G428</accession>
<gene>
    <name evidence="2" type="ORF">HSCHL_2049</name>
</gene>
<evidence type="ECO:0000256" key="1">
    <source>
        <dbReference type="SAM" id="Phobius"/>
    </source>
</evidence>
<sequence>MIELVRDLRAVADNESGQTMGEYGLLIALIAVAVIASAIFLGTQIAGKFKQVGTEIQNAQPVQ</sequence>
<evidence type="ECO:0000313" key="3">
    <source>
        <dbReference type="Proteomes" id="UP000244180"/>
    </source>
</evidence>
<name>A0A2T5G428_HYDSH</name>
<evidence type="ECO:0008006" key="4">
    <source>
        <dbReference type="Google" id="ProtNLM"/>
    </source>
</evidence>
<reference evidence="2 3" key="1">
    <citation type="submission" date="2017-08" db="EMBL/GenBank/DDBJ databases">
        <title>Burning lignite coal seam in the remote Altai Mountains harbors a hydrogen-driven thermophilic microbial community.</title>
        <authorList>
            <person name="Kadnikov V.V."/>
            <person name="Mardanov A.V."/>
            <person name="Ivasenko D."/>
            <person name="Beletsky A.V."/>
            <person name="Karnachuk O.V."/>
            <person name="Ravin N.V."/>
        </authorList>
    </citation>
    <scope>NUCLEOTIDE SEQUENCE [LARGE SCALE GENOMIC DNA]</scope>
    <source>
        <strain evidence="2">AL33</strain>
    </source>
</reference>
<evidence type="ECO:0000313" key="2">
    <source>
        <dbReference type="EMBL" id="PTQ50937.1"/>
    </source>
</evidence>
<proteinExistence type="predicted"/>
<feature type="transmembrane region" description="Helical" evidence="1">
    <location>
        <begin position="23"/>
        <end position="41"/>
    </location>
</feature>
<dbReference type="EMBL" id="PEBV01000061">
    <property type="protein sequence ID" value="PTQ50937.1"/>
    <property type="molecule type" value="Genomic_DNA"/>
</dbReference>
<protein>
    <recommendedName>
        <fullName evidence="4">Flp family type IVb pilin</fullName>
    </recommendedName>
</protein>
<keyword evidence="1" id="KW-1133">Transmembrane helix</keyword>
<dbReference type="Proteomes" id="UP000244180">
    <property type="component" value="Unassembled WGS sequence"/>
</dbReference>
<dbReference type="InterPro" id="IPR007047">
    <property type="entry name" value="Flp_Fap"/>
</dbReference>